<evidence type="ECO:0000256" key="1">
    <source>
        <dbReference type="ARBA" id="ARBA00022603"/>
    </source>
</evidence>
<comment type="catalytic activity">
    <reaction evidence="5">
        <text>a 3-(all-trans-polyprenyl)benzene-1,2-diol + S-adenosyl-L-methionine = a 2-methoxy-6-(all-trans-polyprenyl)phenol + S-adenosyl-L-homocysteine + H(+)</text>
        <dbReference type="Rhea" id="RHEA:31411"/>
        <dbReference type="Rhea" id="RHEA-COMP:9550"/>
        <dbReference type="Rhea" id="RHEA-COMP:9551"/>
        <dbReference type="ChEBI" id="CHEBI:15378"/>
        <dbReference type="ChEBI" id="CHEBI:57856"/>
        <dbReference type="ChEBI" id="CHEBI:59789"/>
        <dbReference type="ChEBI" id="CHEBI:62729"/>
        <dbReference type="ChEBI" id="CHEBI:62731"/>
        <dbReference type="EC" id="2.1.1.222"/>
    </reaction>
</comment>
<comment type="catalytic activity">
    <reaction evidence="5">
        <text>a 3-demethylubiquinol + S-adenosyl-L-methionine = a ubiquinol + S-adenosyl-L-homocysteine + H(+)</text>
        <dbReference type="Rhea" id="RHEA:44380"/>
        <dbReference type="Rhea" id="RHEA-COMP:9566"/>
        <dbReference type="Rhea" id="RHEA-COMP:10914"/>
        <dbReference type="ChEBI" id="CHEBI:15378"/>
        <dbReference type="ChEBI" id="CHEBI:17976"/>
        <dbReference type="ChEBI" id="CHEBI:57856"/>
        <dbReference type="ChEBI" id="CHEBI:59789"/>
        <dbReference type="ChEBI" id="CHEBI:84422"/>
        <dbReference type="EC" id="2.1.1.64"/>
    </reaction>
</comment>
<evidence type="ECO:0000313" key="7">
    <source>
        <dbReference type="Proteomes" id="UP000183685"/>
    </source>
</evidence>
<dbReference type="Proteomes" id="UP000183685">
    <property type="component" value="Unassembled WGS sequence"/>
</dbReference>
<evidence type="ECO:0000256" key="3">
    <source>
        <dbReference type="ARBA" id="ARBA00022688"/>
    </source>
</evidence>
<feature type="binding site" evidence="5">
    <location>
        <position position="150"/>
    </location>
    <ligand>
        <name>S-adenosyl-L-methionine</name>
        <dbReference type="ChEBI" id="CHEBI:59789"/>
    </ligand>
</feature>
<dbReference type="EC" id="2.1.1.64" evidence="5"/>
<comment type="function">
    <text evidence="5">O-methyltransferase that catalyzes the 2 O-methylation steps in the ubiquinone biosynthetic pathway.</text>
</comment>
<dbReference type="OrthoDB" id="9801538at2"/>
<gene>
    <name evidence="5" type="primary">ubiG</name>
    <name evidence="6" type="ORF">SAMN04488071_0654</name>
</gene>
<dbReference type="EC" id="2.1.1.222" evidence="5"/>
<feature type="binding site" evidence="5">
    <location>
        <position position="86"/>
    </location>
    <ligand>
        <name>S-adenosyl-L-methionine</name>
        <dbReference type="ChEBI" id="CHEBI:59789"/>
    </ligand>
</feature>
<dbReference type="PANTHER" id="PTHR43464">
    <property type="entry name" value="METHYLTRANSFERASE"/>
    <property type="match status" value="1"/>
</dbReference>
<dbReference type="SUPFAM" id="SSF53335">
    <property type="entry name" value="S-adenosyl-L-methionine-dependent methyltransferases"/>
    <property type="match status" value="1"/>
</dbReference>
<comment type="pathway">
    <text evidence="5">Cofactor biosynthesis; ubiquinone biosynthesis.</text>
</comment>
<name>A0A1G6URI3_9PROT</name>
<dbReference type="GO" id="GO:0061542">
    <property type="term" value="F:3-demethylubiquinol 3-O-methyltransferase activity"/>
    <property type="evidence" value="ECO:0007669"/>
    <property type="project" value="UniProtKB-UniRule"/>
</dbReference>
<reference evidence="6 7" key="1">
    <citation type="submission" date="2016-10" db="EMBL/GenBank/DDBJ databases">
        <authorList>
            <person name="de Groot N.N."/>
        </authorList>
    </citation>
    <scope>NUCLEOTIDE SEQUENCE [LARGE SCALE GENOMIC DNA]</scope>
    <source>
        <strain evidence="6 7">CGMCC 1.9109</strain>
    </source>
</reference>
<keyword evidence="1 5" id="KW-0489">Methyltransferase</keyword>
<dbReference type="GO" id="GO:0010420">
    <property type="term" value="F:polyprenyldihydroxybenzoate methyltransferase activity"/>
    <property type="evidence" value="ECO:0007669"/>
    <property type="project" value="InterPro"/>
</dbReference>
<dbReference type="Gene3D" id="3.40.50.150">
    <property type="entry name" value="Vaccinia Virus protein VP39"/>
    <property type="match status" value="1"/>
</dbReference>
<dbReference type="CDD" id="cd02440">
    <property type="entry name" value="AdoMet_MTases"/>
    <property type="match status" value="1"/>
</dbReference>
<dbReference type="GO" id="GO:0102208">
    <property type="term" value="F:2-polyprenyl-6-hydroxyphenol methylase activity"/>
    <property type="evidence" value="ECO:0007669"/>
    <property type="project" value="UniProtKB-EC"/>
</dbReference>
<keyword evidence="4 5" id="KW-0949">S-adenosyl-L-methionine</keyword>
<evidence type="ECO:0000256" key="4">
    <source>
        <dbReference type="ARBA" id="ARBA00022691"/>
    </source>
</evidence>
<dbReference type="UniPathway" id="UPA00232"/>
<dbReference type="STRING" id="637679.GCA_001550055_00237"/>
<dbReference type="InterPro" id="IPR010233">
    <property type="entry name" value="UbiG_MeTrfase"/>
</dbReference>
<dbReference type="PANTHER" id="PTHR43464:SF19">
    <property type="entry name" value="UBIQUINONE BIOSYNTHESIS O-METHYLTRANSFERASE, MITOCHONDRIAL"/>
    <property type="match status" value="1"/>
</dbReference>
<keyword evidence="6" id="KW-0830">Ubiquinone</keyword>
<proteinExistence type="inferred from homology"/>
<keyword evidence="2 5" id="KW-0808">Transferase</keyword>
<organism evidence="6 7">
    <name type="scientific">Kordiimonas lacus</name>
    <dbReference type="NCBI Taxonomy" id="637679"/>
    <lineage>
        <taxon>Bacteria</taxon>
        <taxon>Pseudomonadati</taxon>
        <taxon>Pseudomonadota</taxon>
        <taxon>Alphaproteobacteria</taxon>
        <taxon>Kordiimonadales</taxon>
        <taxon>Kordiimonadaceae</taxon>
        <taxon>Kordiimonas</taxon>
    </lineage>
</organism>
<protein>
    <recommendedName>
        <fullName evidence="5">Ubiquinone biosynthesis O-methyltransferase</fullName>
    </recommendedName>
    <alternativeName>
        <fullName evidence="5">2-polyprenyl-6-hydroxyphenol methylase</fullName>
        <ecNumber evidence="5">2.1.1.222</ecNumber>
    </alternativeName>
    <alternativeName>
        <fullName evidence="5">3-demethylubiquinone 3-O-methyltransferase</fullName>
        <ecNumber evidence="5">2.1.1.64</ecNumber>
    </alternativeName>
</protein>
<dbReference type="Pfam" id="PF13489">
    <property type="entry name" value="Methyltransf_23"/>
    <property type="match status" value="1"/>
</dbReference>
<dbReference type="AlphaFoldDB" id="A0A1G6URI3"/>
<comment type="similarity">
    <text evidence="5">Belongs to the methyltransferase superfamily. UbiG/COQ3 family.</text>
</comment>
<dbReference type="EMBL" id="FNAK01000001">
    <property type="protein sequence ID" value="SDD43165.1"/>
    <property type="molecule type" value="Genomic_DNA"/>
</dbReference>
<keyword evidence="3 5" id="KW-0831">Ubiquinone biosynthesis</keyword>
<sequence length="263" mass="28730">MLNENQRSDKAPETGTIAHGGTVDESEVAFFARIADTWWDPKGPFKPLHILNPTRLGYIRQEIEAHFRLEKNLKKPFEGLRLLDIGCGGGLVSEPMARLGADVVAVDASEKNIKTASVHAALSKLEIDFRNTTAEALADAGEQFDVIINMEVIEHVADVDAFLAACRKLLKPGGIMLLSTINRTAKAYLFAIIGAEHVLRWLPVGAHDWNKFIRPDELKDFVSTAGFEAGEATGFVFNPLGGKWRLSATDTGVNYAMTATAPK</sequence>
<evidence type="ECO:0000256" key="2">
    <source>
        <dbReference type="ARBA" id="ARBA00022679"/>
    </source>
</evidence>
<accession>A0A1G6URI3</accession>
<dbReference type="InterPro" id="IPR029063">
    <property type="entry name" value="SAM-dependent_MTases_sf"/>
</dbReference>
<feature type="binding site" evidence="5">
    <location>
        <position position="55"/>
    </location>
    <ligand>
        <name>S-adenosyl-L-methionine</name>
        <dbReference type="ChEBI" id="CHEBI:59789"/>
    </ligand>
</feature>
<evidence type="ECO:0000313" key="6">
    <source>
        <dbReference type="EMBL" id="SDD43165.1"/>
    </source>
</evidence>
<evidence type="ECO:0000256" key="5">
    <source>
        <dbReference type="HAMAP-Rule" id="MF_00472"/>
    </source>
</evidence>
<keyword evidence="7" id="KW-1185">Reference proteome</keyword>
<dbReference type="NCBIfam" id="TIGR01983">
    <property type="entry name" value="UbiG"/>
    <property type="match status" value="1"/>
</dbReference>
<dbReference type="HAMAP" id="MF_00472">
    <property type="entry name" value="UbiG"/>
    <property type="match status" value="1"/>
</dbReference>
<feature type="binding site" evidence="5">
    <location>
        <position position="107"/>
    </location>
    <ligand>
        <name>S-adenosyl-L-methionine</name>
        <dbReference type="ChEBI" id="CHEBI:59789"/>
    </ligand>
</feature>
<dbReference type="GO" id="GO:0032259">
    <property type="term" value="P:methylation"/>
    <property type="evidence" value="ECO:0007669"/>
    <property type="project" value="UniProtKB-KW"/>
</dbReference>
<dbReference type="RefSeq" id="WP_082714720.1">
    <property type="nucleotide sequence ID" value="NZ_FNAK01000001.1"/>
</dbReference>